<dbReference type="EMBL" id="BBSA01000009">
    <property type="protein sequence ID" value="GAM63583.1"/>
    <property type="molecule type" value="Genomic_DNA"/>
</dbReference>
<proteinExistence type="predicted"/>
<evidence type="ECO:0000313" key="4">
    <source>
        <dbReference type="Proteomes" id="UP000031671"/>
    </source>
</evidence>
<protein>
    <recommendedName>
        <fullName evidence="5">Lipoprotein</fullName>
    </recommendedName>
</protein>
<dbReference type="EMBL" id="BBRZ01000122">
    <property type="protein sequence ID" value="GAM59072.1"/>
    <property type="molecule type" value="Genomic_DNA"/>
</dbReference>
<accession>A0A0B8P3A7</accession>
<dbReference type="Proteomes" id="UP000031670">
    <property type="component" value="Unassembled WGS sequence"/>
</dbReference>
<sequence>MKKALALLIPAVLLAGCGADDNSKSNRTQITILGTIKGR</sequence>
<keyword evidence="4" id="KW-1185">Reference proteome</keyword>
<organism evidence="1 4">
    <name type="scientific">Vibrio ishigakensis</name>
    <dbReference type="NCBI Taxonomy" id="1481914"/>
    <lineage>
        <taxon>Bacteria</taxon>
        <taxon>Pseudomonadati</taxon>
        <taxon>Pseudomonadota</taxon>
        <taxon>Gammaproteobacteria</taxon>
        <taxon>Vibrionales</taxon>
        <taxon>Vibrionaceae</taxon>
        <taxon>Vibrio</taxon>
    </lineage>
</organism>
<dbReference type="AlphaFoldDB" id="A0A0B8P3A7"/>
<reference evidence="2 3" key="2">
    <citation type="submission" date="2015-01" db="EMBL/GenBank/DDBJ databases">
        <title>Vibrio sp. C5 JCM 19232 whole genome shotgun sequence.</title>
        <authorList>
            <person name="Sawabe T."/>
            <person name="Meirelles P."/>
            <person name="Feng G."/>
            <person name="Sayaka M."/>
            <person name="Hattori M."/>
            <person name="Ohkuma M."/>
        </authorList>
    </citation>
    <scope>NUCLEOTIDE SEQUENCE [LARGE SCALE GENOMIC DNA]</scope>
    <source>
        <strain evidence="2 3">JCM19232</strain>
    </source>
</reference>
<comment type="caution">
    <text evidence="1">The sequence shown here is derived from an EMBL/GenBank/DDBJ whole genome shotgun (WGS) entry which is preliminary data.</text>
</comment>
<accession>A0A0B8PKG4</accession>
<reference evidence="3 4" key="3">
    <citation type="submission" date="2015-01" db="EMBL/GenBank/DDBJ databases">
        <authorList>
            <consortium name="NBRP consortium"/>
            <person name="Sawabe T."/>
            <person name="Meirelles P."/>
            <person name="Feng G."/>
            <person name="Sayaka M."/>
            <person name="Hattori M."/>
            <person name="Ohkuma M."/>
        </authorList>
    </citation>
    <scope>NUCLEOTIDE SEQUENCE [LARGE SCALE GENOMIC DNA]</scope>
    <source>
        <strain evidence="4">JCM 19231</strain>
        <strain evidence="1">JCM19231</strain>
        <strain evidence="2 3">JCM19232</strain>
    </source>
</reference>
<evidence type="ECO:0008006" key="5">
    <source>
        <dbReference type="Google" id="ProtNLM"/>
    </source>
</evidence>
<evidence type="ECO:0000313" key="2">
    <source>
        <dbReference type="EMBL" id="GAM63583.1"/>
    </source>
</evidence>
<evidence type="ECO:0000313" key="3">
    <source>
        <dbReference type="Proteomes" id="UP000031670"/>
    </source>
</evidence>
<name>A0A0B8P3A7_9VIBR</name>
<evidence type="ECO:0000313" key="1">
    <source>
        <dbReference type="EMBL" id="GAM59072.1"/>
    </source>
</evidence>
<gene>
    <name evidence="1" type="ORF">JCM19231_1798</name>
    <name evidence="2" type="ORF">JCM19232_2563</name>
</gene>
<dbReference type="Proteomes" id="UP000031671">
    <property type="component" value="Unassembled WGS sequence"/>
</dbReference>
<reference evidence="1 4" key="1">
    <citation type="submission" date="2015-01" db="EMBL/GenBank/DDBJ databases">
        <title>Vibrio sp. C1 JCM 19231 whole genome shotgun sequence.</title>
        <authorList>
            <person name="Sawabe T."/>
            <person name="Meirelles P."/>
            <person name="Feng G."/>
            <person name="Sayaka M."/>
            <person name="Hattori M."/>
            <person name="Ohkuma M."/>
        </authorList>
    </citation>
    <scope>NUCLEOTIDE SEQUENCE [LARGE SCALE GENOMIC DNA]</scope>
    <source>
        <strain evidence="4">JCM 19231</strain>
        <strain evidence="1">JCM19231</strain>
    </source>
</reference>
<dbReference type="PROSITE" id="PS51257">
    <property type="entry name" value="PROKAR_LIPOPROTEIN"/>
    <property type="match status" value="1"/>
</dbReference>